<keyword evidence="3" id="KW-1185">Reference proteome</keyword>
<gene>
    <name evidence="2" type="ORF">PoB_002029900</name>
</gene>
<evidence type="ECO:0000313" key="2">
    <source>
        <dbReference type="EMBL" id="GFN93793.1"/>
    </source>
</evidence>
<evidence type="ECO:0000256" key="1">
    <source>
        <dbReference type="SAM" id="MobiDB-lite"/>
    </source>
</evidence>
<sequence length="96" mass="10373">MPGNGQCPPHGIGFQAPERNRLAARQGRHEYGSKLAAGVPLASSQQRDHRLSGPPQDQGASDEARARDGRVSEDSWVSTLLTLYASQSNHPTYIHA</sequence>
<accession>A0AAV3ZEI6</accession>
<organism evidence="2 3">
    <name type="scientific">Plakobranchus ocellatus</name>
    <dbReference type="NCBI Taxonomy" id="259542"/>
    <lineage>
        <taxon>Eukaryota</taxon>
        <taxon>Metazoa</taxon>
        <taxon>Spiralia</taxon>
        <taxon>Lophotrochozoa</taxon>
        <taxon>Mollusca</taxon>
        <taxon>Gastropoda</taxon>
        <taxon>Heterobranchia</taxon>
        <taxon>Euthyneura</taxon>
        <taxon>Panpulmonata</taxon>
        <taxon>Sacoglossa</taxon>
        <taxon>Placobranchoidea</taxon>
        <taxon>Plakobranchidae</taxon>
        <taxon>Plakobranchus</taxon>
    </lineage>
</organism>
<dbReference type="Proteomes" id="UP000735302">
    <property type="component" value="Unassembled WGS sequence"/>
</dbReference>
<dbReference type="EMBL" id="BLXT01002372">
    <property type="protein sequence ID" value="GFN93793.1"/>
    <property type="molecule type" value="Genomic_DNA"/>
</dbReference>
<feature type="compositionally biased region" description="Basic and acidic residues" evidence="1">
    <location>
        <begin position="62"/>
        <end position="73"/>
    </location>
</feature>
<feature type="region of interest" description="Disordered" evidence="1">
    <location>
        <begin position="24"/>
        <end position="73"/>
    </location>
</feature>
<protein>
    <submittedName>
        <fullName evidence="2">Uncharacterized protein</fullName>
    </submittedName>
</protein>
<evidence type="ECO:0000313" key="3">
    <source>
        <dbReference type="Proteomes" id="UP000735302"/>
    </source>
</evidence>
<reference evidence="2 3" key="1">
    <citation type="journal article" date="2021" name="Elife">
        <title>Chloroplast acquisition without the gene transfer in kleptoplastic sea slugs, Plakobranchus ocellatus.</title>
        <authorList>
            <person name="Maeda T."/>
            <person name="Takahashi S."/>
            <person name="Yoshida T."/>
            <person name="Shimamura S."/>
            <person name="Takaki Y."/>
            <person name="Nagai Y."/>
            <person name="Toyoda A."/>
            <person name="Suzuki Y."/>
            <person name="Arimoto A."/>
            <person name="Ishii H."/>
            <person name="Satoh N."/>
            <person name="Nishiyama T."/>
            <person name="Hasebe M."/>
            <person name="Maruyama T."/>
            <person name="Minagawa J."/>
            <person name="Obokata J."/>
            <person name="Shigenobu S."/>
        </authorList>
    </citation>
    <scope>NUCLEOTIDE SEQUENCE [LARGE SCALE GENOMIC DNA]</scope>
</reference>
<comment type="caution">
    <text evidence="2">The sequence shown here is derived from an EMBL/GenBank/DDBJ whole genome shotgun (WGS) entry which is preliminary data.</text>
</comment>
<dbReference type="AlphaFoldDB" id="A0AAV3ZEI6"/>
<name>A0AAV3ZEI6_9GAST</name>
<proteinExistence type="predicted"/>